<gene>
    <name evidence="1" type="ORF">ALEPTO_LOCUS5136</name>
</gene>
<dbReference type="OrthoDB" id="432528at2759"/>
<evidence type="ECO:0000313" key="2">
    <source>
        <dbReference type="Proteomes" id="UP000789508"/>
    </source>
</evidence>
<protein>
    <submittedName>
        <fullName evidence="1">1839_t:CDS:1</fullName>
    </submittedName>
</protein>
<comment type="caution">
    <text evidence="1">The sequence shown here is derived from an EMBL/GenBank/DDBJ whole genome shotgun (WGS) entry which is preliminary data.</text>
</comment>
<organism evidence="1 2">
    <name type="scientific">Ambispora leptoticha</name>
    <dbReference type="NCBI Taxonomy" id="144679"/>
    <lineage>
        <taxon>Eukaryota</taxon>
        <taxon>Fungi</taxon>
        <taxon>Fungi incertae sedis</taxon>
        <taxon>Mucoromycota</taxon>
        <taxon>Glomeromycotina</taxon>
        <taxon>Glomeromycetes</taxon>
        <taxon>Archaeosporales</taxon>
        <taxon>Ambisporaceae</taxon>
        <taxon>Ambispora</taxon>
    </lineage>
</organism>
<sequence>MDTFNTTWNRILSISVHVQRSDYSAAFKDGKIYFIGVKTLLSYTVAQKSNRSGIPADYLISLDLQMFEYSVIAT</sequence>
<dbReference type="Proteomes" id="UP000789508">
    <property type="component" value="Unassembled WGS sequence"/>
</dbReference>
<dbReference type="EMBL" id="CAJVPS010001359">
    <property type="protein sequence ID" value="CAG8535206.1"/>
    <property type="molecule type" value="Genomic_DNA"/>
</dbReference>
<name>A0A9N9AJS7_9GLOM</name>
<reference evidence="1" key="1">
    <citation type="submission" date="2021-06" db="EMBL/GenBank/DDBJ databases">
        <authorList>
            <person name="Kallberg Y."/>
            <person name="Tangrot J."/>
            <person name="Rosling A."/>
        </authorList>
    </citation>
    <scope>NUCLEOTIDE SEQUENCE</scope>
    <source>
        <strain evidence="1">FL130A</strain>
    </source>
</reference>
<evidence type="ECO:0000313" key="1">
    <source>
        <dbReference type="EMBL" id="CAG8535206.1"/>
    </source>
</evidence>
<accession>A0A9N9AJS7</accession>
<dbReference type="AlphaFoldDB" id="A0A9N9AJS7"/>
<proteinExistence type="predicted"/>
<keyword evidence="2" id="KW-1185">Reference proteome</keyword>